<dbReference type="PANTHER" id="PTHR30001:SF1">
    <property type="entry name" value="RIBONUCLEASE E_G-LIKE PROTEIN, CHLOROPLASTIC"/>
    <property type="match status" value="1"/>
</dbReference>
<dbReference type="GO" id="GO:0004540">
    <property type="term" value="F:RNA nuclease activity"/>
    <property type="evidence" value="ECO:0007669"/>
    <property type="project" value="InterPro"/>
</dbReference>
<keyword evidence="2" id="KW-0540">Nuclease</keyword>
<gene>
    <name evidence="9" type="ORF">SAMN06273572_101263</name>
</gene>
<evidence type="ECO:0000256" key="2">
    <source>
        <dbReference type="ARBA" id="ARBA00022722"/>
    </source>
</evidence>
<sequence>MKGRIIAIQPRSDGAGNMAALIEDGRLEDLMVDPAEDAGLQPGAICRGVMERPLKGQGAAIVRLPDGQRGWLREPKGISPGMSILVQVSTHAEPGKATPVTLRLTFKSRYAIVTPGAPGLNVARSIRDEEARDRLELLAREGMDGAEGLGLVLRTASEGASDEDVAADIEDMRQLAEAVLADDGKGPELLVDAPDVATRAWRDWPEPEMVAEGEAAFDDHGVSDVLHELRSIRVNLGGAAWMAVEPTSALVAIDVNTGGDTSPAAGLKANIAAVEALPRALRLRGLGGQIVVDCAPISKKQRLDVEAAARRAFKRDTVDTQLVGWTPLGHLEFLRKRERMPLREVLG</sequence>
<keyword evidence="4" id="KW-0255">Endonuclease</keyword>
<dbReference type="EMBL" id="OCTN01000001">
    <property type="protein sequence ID" value="SOH92417.1"/>
    <property type="molecule type" value="Genomic_DNA"/>
</dbReference>
<dbReference type="RefSeq" id="WP_097927997.1">
    <property type="nucleotide sequence ID" value="NZ_OCTN01000001.1"/>
</dbReference>
<name>A0A2C9CMH5_9RHOB</name>
<dbReference type="AlphaFoldDB" id="A0A2C9CMH5"/>
<evidence type="ECO:0000256" key="5">
    <source>
        <dbReference type="ARBA" id="ARBA00022801"/>
    </source>
</evidence>
<reference evidence="10" key="1">
    <citation type="submission" date="2017-09" db="EMBL/GenBank/DDBJ databases">
        <authorList>
            <person name="Varghese N."/>
            <person name="Submissions S."/>
        </authorList>
    </citation>
    <scope>NUCLEOTIDE SEQUENCE [LARGE SCALE GENOMIC DNA]</scope>
    <source>
        <strain evidence="10">C7</strain>
    </source>
</reference>
<evidence type="ECO:0000256" key="7">
    <source>
        <dbReference type="ARBA" id="ARBA00022884"/>
    </source>
</evidence>
<evidence type="ECO:0000313" key="9">
    <source>
        <dbReference type="EMBL" id="SOH92417.1"/>
    </source>
</evidence>
<proteinExistence type="predicted"/>
<evidence type="ECO:0000256" key="6">
    <source>
        <dbReference type="ARBA" id="ARBA00022842"/>
    </source>
</evidence>
<accession>A0A2C9CMH5</accession>
<dbReference type="InterPro" id="IPR019307">
    <property type="entry name" value="RNA-bd_AU-1/RNase_E/G"/>
</dbReference>
<organism evidence="9 10">
    <name type="scientific">Pontivivens marinum</name>
    <dbReference type="NCBI Taxonomy" id="1690039"/>
    <lineage>
        <taxon>Bacteria</taxon>
        <taxon>Pseudomonadati</taxon>
        <taxon>Pseudomonadota</taxon>
        <taxon>Alphaproteobacteria</taxon>
        <taxon>Rhodobacterales</taxon>
        <taxon>Paracoccaceae</taxon>
        <taxon>Pontivivens</taxon>
    </lineage>
</organism>
<evidence type="ECO:0000256" key="4">
    <source>
        <dbReference type="ARBA" id="ARBA00022759"/>
    </source>
</evidence>
<dbReference type="GO" id="GO:0006364">
    <property type="term" value="P:rRNA processing"/>
    <property type="evidence" value="ECO:0007669"/>
    <property type="project" value="TreeGrafter"/>
</dbReference>
<comment type="cofactor">
    <cofactor evidence="1">
        <name>Mg(2+)</name>
        <dbReference type="ChEBI" id="CHEBI:18420"/>
    </cofactor>
</comment>
<keyword evidence="6" id="KW-0460">Magnesium</keyword>
<evidence type="ECO:0000256" key="1">
    <source>
        <dbReference type="ARBA" id="ARBA00001946"/>
    </source>
</evidence>
<protein>
    <submittedName>
        <fullName evidence="9">Ribonuclease, Rne/Rng family</fullName>
    </submittedName>
</protein>
<evidence type="ECO:0000256" key="3">
    <source>
        <dbReference type="ARBA" id="ARBA00022723"/>
    </source>
</evidence>
<feature type="domain" description="RNA-binding protein AU-1/Ribonuclease E/G" evidence="8">
    <location>
        <begin position="210"/>
        <end position="337"/>
    </location>
</feature>
<dbReference type="PANTHER" id="PTHR30001">
    <property type="entry name" value="RIBONUCLEASE"/>
    <property type="match status" value="1"/>
</dbReference>
<dbReference type="OrthoDB" id="9804278at2"/>
<keyword evidence="7" id="KW-0694">RNA-binding</keyword>
<dbReference type="InterPro" id="IPR004659">
    <property type="entry name" value="RNase_E/G"/>
</dbReference>
<dbReference type="GO" id="GO:0016787">
    <property type="term" value="F:hydrolase activity"/>
    <property type="evidence" value="ECO:0007669"/>
    <property type="project" value="UniProtKB-KW"/>
</dbReference>
<dbReference type="GO" id="GO:0005737">
    <property type="term" value="C:cytoplasm"/>
    <property type="evidence" value="ECO:0007669"/>
    <property type="project" value="TreeGrafter"/>
</dbReference>
<keyword evidence="5" id="KW-0378">Hydrolase</keyword>
<dbReference type="Pfam" id="PF10150">
    <property type="entry name" value="RNase_E_G"/>
    <property type="match status" value="2"/>
</dbReference>
<dbReference type="Proteomes" id="UP000220034">
    <property type="component" value="Unassembled WGS sequence"/>
</dbReference>
<dbReference type="GO" id="GO:0046872">
    <property type="term" value="F:metal ion binding"/>
    <property type="evidence" value="ECO:0007669"/>
    <property type="project" value="UniProtKB-KW"/>
</dbReference>
<evidence type="ECO:0000259" key="8">
    <source>
        <dbReference type="Pfam" id="PF10150"/>
    </source>
</evidence>
<keyword evidence="3" id="KW-0479">Metal-binding</keyword>
<keyword evidence="10" id="KW-1185">Reference proteome</keyword>
<dbReference type="GO" id="GO:0003723">
    <property type="term" value="F:RNA binding"/>
    <property type="evidence" value="ECO:0007669"/>
    <property type="project" value="UniProtKB-KW"/>
</dbReference>
<feature type="domain" description="RNA-binding protein AU-1/Ribonuclease E/G" evidence="8">
    <location>
        <begin position="106"/>
        <end position="207"/>
    </location>
</feature>
<dbReference type="GO" id="GO:0004519">
    <property type="term" value="F:endonuclease activity"/>
    <property type="evidence" value="ECO:0007669"/>
    <property type="project" value="UniProtKB-KW"/>
</dbReference>
<evidence type="ECO:0000313" key="10">
    <source>
        <dbReference type="Proteomes" id="UP000220034"/>
    </source>
</evidence>